<comment type="subcellular location">
    <subcellularLocation>
        <location evidence="1">Cytoplasm</location>
    </subcellularLocation>
</comment>
<dbReference type="GO" id="GO:0009252">
    <property type="term" value="P:peptidoglycan biosynthetic process"/>
    <property type="evidence" value="ECO:0007669"/>
    <property type="project" value="UniProtKB-KW"/>
</dbReference>
<dbReference type="SUPFAM" id="SSF55729">
    <property type="entry name" value="Acyl-CoA N-acyltransferases (Nat)"/>
    <property type="match status" value="2"/>
</dbReference>
<dbReference type="GO" id="GO:0008360">
    <property type="term" value="P:regulation of cell shape"/>
    <property type="evidence" value="ECO:0007669"/>
    <property type="project" value="UniProtKB-KW"/>
</dbReference>
<feature type="coiled-coil region" evidence="9">
    <location>
        <begin position="251"/>
        <end position="317"/>
    </location>
</feature>
<evidence type="ECO:0000256" key="7">
    <source>
        <dbReference type="ARBA" id="ARBA00023315"/>
    </source>
</evidence>
<evidence type="ECO:0000256" key="2">
    <source>
        <dbReference type="ARBA" id="ARBA00009943"/>
    </source>
</evidence>
<dbReference type="InterPro" id="IPR050644">
    <property type="entry name" value="PG_Glycine_Bridge_Synth"/>
</dbReference>
<dbReference type="AlphaFoldDB" id="A0A3N5CJL4"/>
<evidence type="ECO:0000256" key="3">
    <source>
        <dbReference type="ARBA" id="ARBA00022490"/>
    </source>
</evidence>
<dbReference type="Proteomes" id="UP000277108">
    <property type="component" value="Unassembled WGS sequence"/>
</dbReference>
<protein>
    <submittedName>
        <fullName evidence="10">Peptidoglycan pentaglycine glycine transferase (The second and third glycine)</fullName>
    </submittedName>
</protein>
<dbReference type="Gene3D" id="3.40.630.30">
    <property type="match status" value="2"/>
</dbReference>
<dbReference type="PANTHER" id="PTHR36174:SF2">
    <property type="entry name" value="AMINOACYLTRANSFERASE FEMA"/>
    <property type="match status" value="1"/>
</dbReference>
<comment type="caution">
    <text evidence="10">The sequence shown here is derived from an EMBL/GenBank/DDBJ whole genome shotgun (WGS) entry which is preliminary data.</text>
</comment>
<dbReference type="Pfam" id="PF02388">
    <property type="entry name" value="FemAB"/>
    <property type="match status" value="1"/>
</dbReference>
<reference evidence="10 11" key="1">
    <citation type="submission" date="2018-11" db="EMBL/GenBank/DDBJ databases">
        <title>Genomic Encyclopedia of Type Strains, Phase IV (KMG-IV): sequencing the most valuable type-strain genomes for metagenomic binning, comparative biology and taxonomic classification.</title>
        <authorList>
            <person name="Goeker M."/>
        </authorList>
    </citation>
    <scope>NUCLEOTIDE SEQUENCE [LARGE SCALE GENOMIC DNA]</scope>
    <source>
        <strain evidence="10 11">DSM 29158</strain>
    </source>
</reference>
<dbReference type="OrthoDB" id="2173585at2"/>
<keyword evidence="6" id="KW-0573">Peptidoglycan synthesis</keyword>
<dbReference type="PROSITE" id="PS51191">
    <property type="entry name" value="FEMABX"/>
    <property type="match status" value="1"/>
</dbReference>
<evidence type="ECO:0000256" key="8">
    <source>
        <dbReference type="ARBA" id="ARBA00023316"/>
    </source>
</evidence>
<keyword evidence="3" id="KW-0963">Cytoplasm</keyword>
<dbReference type="InterPro" id="IPR003447">
    <property type="entry name" value="FEMABX"/>
</dbReference>
<evidence type="ECO:0000256" key="1">
    <source>
        <dbReference type="ARBA" id="ARBA00004496"/>
    </source>
</evidence>
<evidence type="ECO:0000256" key="5">
    <source>
        <dbReference type="ARBA" id="ARBA00022960"/>
    </source>
</evidence>
<dbReference type="InterPro" id="IPR016181">
    <property type="entry name" value="Acyl_CoA_acyltransferase"/>
</dbReference>
<dbReference type="GO" id="GO:0016755">
    <property type="term" value="F:aminoacyltransferase activity"/>
    <property type="evidence" value="ECO:0007669"/>
    <property type="project" value="InterPro"/>
</dbReference>
<accession>A0A3N5CJL4</accession>
<keyword evidence="4 10" id="KW-0808">Transferase</keyword>
<keyword evidence="7" id="KW-0012">Acyltransferase</keyword>
<organism evidence="10 11">
    <name type="scientific">Abyssicoccus albus</name>
    <dbReference type="NCBI Taxonomy" id="1817405"/>
    <lineage>
        <taxon>Bacteria</taxon>
        <taxon>Bacillati</taxon>
        <taxon>Bacillota</taxon>
        <taxon>Bacilli</taxon>
        <taxon>Bacillales</taxon>
        <taxon>Abyssicoccaceae</taxon>
    </lineage>
</organism>
<evidence type="ECO:0000313" key="11">
    <source>
        <dbReference type="Proteomes" id="UP000277108"/>
    </source>
</evidence>
<evidence type="ECO:0000313" key="10">
    <source>
        <dbReference type="EMBL" id="RPF57961.1"/>
    </source>
</evidence>
<evidence type="ECO:0000256" key="9">
    <source>
        <dbReference type="SAM" id="Coils"/>
    </source>
</evidence>
<keyword evidence="11" id="KW-1185">Reference proteome</keyword>
<gene>
    <name evidence="10" type="ORF">EDD62_0598</name>
</gene>
<dbReference type="EMBL" id="RKRK01000002">
    <property type="protein sequence ID" value="RPF57961.1"/>
    <property type="molecule type" value="Genomic_DNA"/>
</dbReference>
<dbReference type="Gene3D" id="1.20.58.90">
    <property type="match status" value="1"/>
</dbReference>
<evidence type="ECO:0000256" key="4">
    <source>
        <dbReference type="ARBA" id="ARBA00022679"/>
    </source>
</evidence>
<keyword evidence="5" id="KW-0133">Cell shape</keyword>
<dbReference type="RefSeq" id="WP_123807469.1">
    <property type="nucleotide sequence ID" value="NZ_RKRK01000002.1"/>
</dbReference>
<keyword evidence="9" id="KW-0175">Coiled coil</keyword>
<name>A0A3N5CJL4_9BACL</name>
<dbReference type="GO" id="GO:0071555">
    <property type="term" value="P:cell wall organization"/>
    <property type="evidence" value="ECO:0007669"/>
    <property type="project" value="UniProtKB-KW"/>
</dbReference>
<proteinExistence type="inferred from homology"/>
<dbReference type="GO" id="GO:0005737">
    <property type="term" value="C:cytoplasm"/>
    <property type="evidence" value="ECO:0007669"/>
    <property type="project" value="UniProtKB-SubCell"/>
</dbReference>
<comment type="similarity">
    <text evidence="2">Belongs to the FemABX family.</text>
</comment>
<keyword evidence="8" id="KW-0961">Cell wall biogenesis/degradation</keyword>
<sequence>MKFVELTDKQFEEFTTKNMYHFSQTNARYDLRNDKTNSTMYRIGLIDDNQEVVAATILTSTPILKKFNYFYATRGPILDFTNFKVVDIFFYELDKFLKQHNALHIRMDPYIIHNIRDHKGNILESYADRTQSIIEHLDKLGYEHQGFHIGYDGKRQHRFDSVLDVKGKTKEEVFNNMDKLRQRNIKKTEKNGIKIKYLSREELPIFREFMKDTVEMKSFEDRGDDYYYDSYDYYGDRVKVPMAYIDIDEYVAKERKEENKLDKNIAKAEKDLQTKENLTDKQKEKLENKIENLRTQLKSHLEKIEELTAAQEKYGNELPVSAGFFYETDYEVVYFAGGTSNEFRHYAGSYAIQWEMIKYTIDQGLDQYNFYGITGDFSEDAEDAGVIKFKEGFNAYVKEYVGDFVKPVNKLAYKAFLQLKKVKTYKV</sequence>
<evidence type="ECO:0000256" key="6">
    <source>
        <dbReference type="ARBA" id="ARBA00022984"/>
    </source>
</evidence>
<dbReference type="PANTHER" id="PTHR36174">
    <property type="entry name" value="LIPID II:GLYCINE GLYCYLTRANSFERASE"/>
    <property type="match status" value="1"/>
</dbReference>